<evidence type="ECO:0000256" key="1">
    <source>
        <dbReference type="ARBA" id="ARBA00004370"/>
    </source>
</evidence>
<proteinExistence type="predicted"/>
<feature type="compositionally biased region" description="Basic and acidic residues" evidence="4">
    <location>
        <begin position="172"/>
        <end position="187"/>
    </location>
</feature>
<dbReference type="PANTHER" id="PTHR46631:SF4">
    <property type="entry name" value="OS06G0359400 PROTEIN"/>
    <property type="match status" value="1"/>
</dbReference>
<reference evidence="8" key="1">
    <citation type="submission" date="2020-07" db="EMBL/GenBank/DDBJ databases">
        <authorList>
            <person name="Lin J."/>
        </authorList>
    </citation>
    <scope>NUCLEOTIDE SEQUENCE</scope>
</reference>
<dbReference type="Pfam" id="PF08263">
    <property type="entry name" value="LRRNT_2"/>
    <property type="match status" value="1"/>
</dbReference>
<feature type="transmembrane region" description="Helical" evidence="5">
    <location>
        <begin position="55"/>
        <end position="78"/>
    </location>
</feature>
<dbReference type="InterPro" id="IPR032675">
    <property type="entry name" value="LRR_dom_sf"/>
</dbReference>
<accession>A0A6V7NYY2</accession>
<comment type="subcellular location">
    <subcellularLocation>
        <location evidence="1">Membrane</location>
    </subcellularLocation>
</comment>
<organism evidence="8">
    <name type="scientific">Ananas comosus var. bracteatus</name>
    <name type="common">red pineapple</name>
    <dbReference type="NCBI Taxonomy" id="296719"/>
    <lineage>
        <taxon>Eukaryota</taxon>
        <taxon>Viridiplantae</taxon>
        <taxon>Streptophyta</taxon>
        <taxon>Embryophyta</taxon>
        <taxon>Tracheophyta</taxon>
        <taxon>Spermatophyta</taxon>
        <taxon>Magnoliopsida</taxon>
        <taxon>Liliopsida</taxon>
        <taxon>Poales</taxon>
        <taxon>Bromeliaceae</taxon>
        <taxon>Bromelioideae</taxon>
        <taxon>Ananas</taxon>
    </lineage>
</organism>
<dbReference type="InterPro" id="IPR013210">
    <property type="entry name" value="LRR_N_plant-typ"/>
</dbReference>
<dbReference type="InterPro" id="IPR044804">
    <property type="entry name" value="Ribosomal_eL20z-like"/>
</dbReference>
<dbReference type="SUPFAM" id="SSF56112">
    <property type="entry name" value="Protein kinase-like (PK-like)"/>
    <property type="match status" value="1"/>
</dbReference>
<dbReference type="EMBL" id="LR862143">
    <property type="protein sequence ID" value="CAD1823792.1"/>
    <property type="molecule type" value="Genomic_DNA"/>
</dbReference>
<keyword evidence="2" id="KW-0433">Leucine-rich repeat</keyword>
<dbReference type="PANTHER" id="PTHR46631">
    <property type="entry name" value="60S RIBOSOMAL PROTEIN L18A-LIKE"/>
    <property type="match status" value="1"/>
</dbReference>
<dbReference type="InterPro" id="IPR011009">
    <property type="entry name" value="Kinase-like_dom_sf"/>
</dbReference>
<feature type="transmembrane region" description="Helical" evidence="5">
    <location>
        <begin position="278"/>
        <end position="302"/>
    </location>
</feature>
<dbReference type="AlphaFoldDB" id="A0A6V7NYY2"/>
<name>A0A6V7NYY2_ANACO</name>
<feature type="domain" description="Leucine-rich repeat-containing N-terminal plant-type" evidence="7">
    <location>
        <begin position="85"/>
        <end position="122"/>
    </location>
</feature>
<evidence type="ECO:0000313" key="8">
    <source>
        <dbReference type="EMBL" id="CAD1823792.1"/>
    </source>
</evidence>
<keyword evidence="5" id="KW-0472">Membrane</keyword>
<dbReference type="GO" id="GO:0016020">
    <property type="term" value="C:membrane"/>
    <property type="evidence" value="ECO:0007669"/>
    <property type="project" value="UniProtKB-SubCell"/>
</dbReference>
<dbReference type="Gene3D" id="3.80.10.10">
    <property type="entry name" value="Ribonuclease Inhibitor"/>
    <property type="match status" value="1"/>
</dbReference>
<dbReference type="Gene3D" id="1.10.510.10">
    <property type="entry name" value="Transferase(Phosphotransferase) domain 1"/>
    <property type="match status" value="1"/>
</dbReference>
<evidence type="ECO:0000256" key="4">
    <source>
        <dbReference type="SAM" id="MobiDB-lite"/>
    </source>
</evidence>
<evidence type="ECO:0008006" key="9">
    <source>
        <dbReference type="Google" id="ProtNLM"/>
    </source>
</evidence>
<evidence type="ECO:0000259" key="7">
    <source>
        <dbReference type="Pfam" id="PF08263"/>
    </source>
</evidence>
<keyword evidence="5" id="KW-1133">Transmembrane helix</keyword>
<evidence type="ECO:0000259" key="6">
    <source>
        <dbReference type="Pfam" id="PF07714"/>
    </source>
</evidence>
<dbReference type="InterPro" id="IPR001245">
    <property type="entry name" value="Ser-Thr/Tyr_kinase_cat_dom"/>
</dbReference>
<feature type="compositionally biased region" description="Basic residues" evidence="4">
    <location>
        <begin position="200"/>
        <end position="211"/>
    </location>
</feature>
<feature type="transmembrane region" description="Helical" evidence="5">
    <location>
        <begin position="20"/>
        <end position="43"/>
    </location>
</feature>
<sequence length="339" mass="36144">MIQHRPYNQKVDVYSFGIVLWELITGMLPFANMTAVQAAFAVVNKGARPIIPHDCLPALGEINFFFFFFVVVLGGGAAEEGSPAAALLAVRSALADPSGALASWSNASSSEPCASWRGVSCSPAWPGSQRVVASLDISSLNLSAGVLLPLRGGPRPAAPGGAPPAAPLRGPRGAEEDERRRRREEPRRRRGERSPAPARPVRHVPGRRRRGVGVPDYSRPAIGFPQPAPPPGVAAPPPAYAVPYYAHGYQAVPVQGYVAVVEGRPLRMPRLPCCGIGIGWFLFIIGFFLAAIPWYVGAFILLCVRVDYREKPGFVACTIAAVLAAIAILLGLTKGTDVW</sequence>
<evidence type="ECO:0000256" key="3">
    <source>
        <dbReference type="ARBA" id="ARBA00022737"/>
    </source>
</evidence>
<evidence type="ECO:0000256" key="5">
    <source>
        <dbReference type="SAM" id="Phobius"/>
    </source>
</evidence>
<dbReference type="GO" id="GO:0004672">
    <property type="term" value="F:protein kinase activity"/>
    <property type="evidence" value="ECO:0007669"/>
    <property type="project" value="InterPro"/>
</dbReference>
<keyword evidence="5" id="KW-0812">Transmembrane</keyword>
<protein>
    <recommendedName>
        <fullName evidence="9">Protein kinase domain-containing protein</fullName>
    </recommendedName>
</protein>
<evidence type="ECO:0000256" key="2">
    <source>
        <dbReference type="ARBA" id="ARBA00022614"/>
    </source>
</evidence>
<keyword evidence="3" id="KW-0677">Repeat</keyword>
<feature type="region of interest" description="Disordered" evidence="4">
    <location>
        <begin position="153"/>
        <end position="214"/>
    </location>
</feature>
<feature type="transmembrane region" description="Helical" evidence="5">
    <location>
        <begin position="314"/>
        <end position="333"/>
    </location>
</feature>
<gene>
    <name evidence="8" type="ORF">CB5_LOCUS7003</name>
</gene>
<dbReference type="Pfam" id="PF07714">
    <property type="entry name" value="PK_Tyr_Ser-Thr"/>
    <property type="match status" value="1"/>
</dbReference>
<feature type="domain" description="Serine-threonine/tyrosine-protein kinase catalytic" evidence="6">
    <location>
        <begin position="2"/>
        <end position="61"/>
    </location>
</feature>